<keyword evidence="7" id="KW-1185">Reference proteome</keyword>
<feature type="region of interest" description="Disordered" evidence="4">
    <location>
        <begin position="586"/>
        <end position="612"/>
    </location>
</feature>
<dbReference type="InterPro" id="IPR011009">
    <property type="entry name" value="Kinase-like_dom_sf"/>
</dbReference>
<organism evidence="6 7">
    <name type="scientific">Arthrobotrys musiformis</name>
    <dbReference type="NCBI Taxonomy" id="47236"/>
    <lineage>
        <taxon>Eukaryota</taxon>
        <taxon>Fungi</taxon>
        <taxon>Dikarya</taxon>
        <taxon>Ascomycota</taxon>
        <taxon>Pezizomycotina</taxon>
        <taxon>Orbiliomycetes</taxon>
        <taxon>Orbiliales</taxon>
        <taxon>Orbiliaceae</taxon>
        <taxon>Arthrobotrys</taxon>
    </lineage>
</organism>
<dbReference type="PROSITE" id="PS50011">
    <property type="entry name" value="PROTEIN_KINASE_DOM"/>
    <property type="match status" value="1"/>
</dbReference>
<dbReference type="PROSITE" id="PS00107">
    <property type="entry name" value="PROTEIN_KINASE_ATP"/>
    <property type="match status" value="1"/>
</dbReference>
<feature type="compositionally biased region" description="Basic and acidic residues" evidence="4">
    <location>
        <begin position="468"/>
        <end position="482"/>
    </location>
</feature>
<dbReference type="InterPro" id="IPR000719">
    <property type="entry name" value="Prot_kinase_dom"/>
</dbReference>
<dbReference type="AlphaFoldDB" id="A0AAV9WQ04"/>
<dbReference type="SMART" id="SM00220">
    <property type="entry name" value="S_TKc"/>
    <property type="match status" value="1"/>
</dbReference>
<dbReference type="PANTHER" id="PTHR24346">
    <property type="entry name" value="MAP/MICROTUBULE AFFINITY-REGULATING KINASE"/>
    <property type="match status" value="1"/>
</dbReference>
<evidence type="ECO:0000256" key="3">
    <source>
        <dbReference type="PROSITE-ProRule" id="PRU10141"/>
    </source>
</evidence>
<reference evidence="6 7" key="1">
    <citation type="submission" date="2023-08" db="EMBL/GenBank/DDBJ databases">
        <authorList>
            <person name="Palmer J.M."/>
        </authorList>
    </citation>
    <scope>NUCLEOTIDE SEQUENCE [LARGE SCALE GENOMIC DNA]</scope>
    <source>
        <strain evidence="6 7">TWF481</strain>
    </source>
</reference>
<dbReference type="InterPro" id="IPR017441">
    <property type="entry name" value="Protein_kinase_ATP_BS"/>
</dbReference>
<protein>
    <recommendedName>
        <fullName evidence="5">Protein kinase domain-containing protein</fullName>
    </recommendedName>
</protein>
<feature type="binding site" evidence="3">
    <location>
        <position position="49"/>
    </location>
    <ligand>
        <name>ATP</name>
        <dbReference type="ChEBI" id="CHEBI:30616"/>
    </ligand>
</feature>
<dbReference type="Gene3D" id="1.10.510.10">
    <property type="entry name" value="Transferase(Phosphotransferase) domain 1"/>
    <property type="match status" value="1"/>
</dbReference>
<dbReference type="PROSITE" id="PS00108">
    <property type="entry name" value="PROTEIN_KINASE_ST"/>
    <property type="match status" value="1"/>
</dbReference>
<evidence type="ECO:0000259" key="5">
    <source>
        <dbReference type="PROSITE" id="PS50011"/>
    </source>
</evidence>
<dbReference type="EMBL" id="JAVHJL010000001">
    <property type="protein sequence ID" value="KAK6511967.1"/>
    <property type="molecule type" value="Genomic_DNA"/>
</dbReference>
<evidence type="ECO:0000313" key="7">
    <source>
        <dbReference type="Proteomes" id="UP001370758"/>
    </source>
</evidence>
<dbReference type="PANTHER" id="PTHR24346:SF110">
    <property type="entry name" value="NON-SPECIFIC SERINE_THREONINE PROTEIN KINASE"/>
    <property type="match status" value="1"/>
</dbReference>
<comment type="caution">
    <text evidence="6">The sequence shown here is derived from an EMBL/GenBank/DDBJ whole genome shotgun (WGS) entry which is preliminary data.</text>
</comment>
<dbReference type="GO" id="GO:0004674">
    <property type="term" value="F:protein serine/threonine kinase activity"/>
    <property type="evidence" value="ECO:0007669"/>
    <property type="project" value="TreeGrafter"/>
</dbReference>
<dbReference type="Proteomes" id="UP001370758">
    <property type="component" value="Unassembled WGS sequence"/>
</dbReference>
<dbReference type="GO" id="GO:0005737">
    <property type="term" value="C:cytoplasm"/>
    <property type="evidence" value="ECO:0007669"/>
    <property type="project" value="TreeGrafter"/>
</dbReference>
<evidence type="ECO:0000256" key="1">
    <source>
        <dbReference type="ARBA" id="ARBA00022741"/>
    </source>
</evidence>
<evidence type="ECO:0000256" key="4">
    <source>
        <dbReference type="SAM" id="MobiDB-lite"/>
    </source>
</evidence>
<dbReference type="SUPFAM" id="SSF56112">
    <property type="entry name" value="Protein kinase-like (PK-like)"/>
    <property type="match status" value="1"/>
</dbReference>
<dbReference type="GO" id="GO:0035556">
    <property type="term" value="P:intracellular signal transduction"/>
    <property type="evidence" value="ECO:0007669"/>
    <property type="project" value="TreeGrafter"/>
</dbReference>
<proteinExistence type="predicted"/>
<gene>
    <name evidence="6" type="ORF">TWF481_000866</name>
</gene>
<keyword evidence="2 3" id="KW-0067">ATP-binding</keyword>
<evidence type="ECO:0000256" key="2">
    <source>
        <dbReference type="ARBA" id="ARBA00022840"/>
    </source>
</evidence>
<dbReference type="InterPro" id="IPR008271">
    <property type="entry name" value="Ser/Thr_kinase_AS"/>
</dbReference>
<keyword evidence="1 3" id="KW-0547">Nucleotide-binding</keyword>
<dbReference type="GO" id="GO:0005524">
    <property type="term" value="F:ATP binding"/>
    <property type="evidence" value="ECO:0007669"/>
    <property type="project" value="UniProtKB-UniRule"/>
</dbReference>
<feature type="domain" description="Protein kinase" evidence="5">
    <location>
        <begin position="20"/>
        <end position="281"/>
    </location>
</feature>
<accession>A0AAV9WQ04</accession>
<sequence>MDNNDQPRDADDTQLTVGPWRLGRTLGEGASGRVCLGKHHKTGRFAAIKVINKDKTQGTTTSIQEAGCDIEHAIEREIVVMNIPAHPNTIELYEIWDSRDEIYLVLEYVSGGDLLQYMTRKRFLPEKEVARLFKQLITGLSHLHRFSIYHRDLKHENLMMDQNGNVKIGDFGMAALQPDGEKFTSACGSPNYAAPEVVQGLPYNGSTADIWSSGVILYGMLTHQLPFDDPDTSTILGRIVWAEYKLPRSISLEAADLIKRMLELDPDRRIKLECIPEHPFLTKHRSRIPSQPLDGAIRSHVVQDLSQHTGMKEARQIDMDIVTRLKALWMSQDEAVLANKVLFQEKSQERLFYDLLLQRHIGGLPTKTTNDIVLQLEIPTAPVKSGFYGSNFTKVDREAPFIYREALVVVGTEPESMVPGWARKFAGLDLNSGATGDENRFGGRAPGGNGQPNAPRGLRSPLTLLPRGLDHKHGEPTSHIDNDIPNPSQTLPVEEVKSVLSGRFGQLGVLKGCLKALSGRKTYKRKVRKIQSRRSVLFTGSQIGTGNGGPHRLLRLGKQSGRPVGPVSGTGTGGVSTRISVFMQEKPQKEEPFPQQKATQGELGSLHQGRKGSHVGRAPLALLNTSQRKQTIFFHEPVTKSRKRLNSIFSIWQSYGAGHVRMSESNIVWTDASVKKRSRRPFVCTVRLAELDGGTTIAVSRESGSAARLNGVVAELIELLSAYNIRRKEEDVGSESVC</sequence>
<name>A0AAV9WQ04_9PEZI</name>
<dbReference type="Pfam" id="PF00069">
    <property type="entry name" value="Pkinase"/>
    <property type="match status" value="1"/>
</dbReference>
<dbReference type="FunFam" id="1.10.510.10:FF:000571">
    <property type="entry name" value="Maternal embryonic leucine zipper kinase"/>
    <property type="match status" value="1"/>
</dbReference>
<evidence type="ECO:0000313" key="6">
    <source>
        <dbReference type="EMBL" id="KAK6511967.1"/>
    </source>
</evidence>
<feature type="region of interest" description="Disordered" evidence="4">
    <location>
        <begin position="436"/>
        <end position="490"/>
    </location>
</feature>